<dbReference type="Proteomes" id="UP000515202">
    <property type="component" value="Unplaced"/>
</dbReference>
<feature type="compositionally biased region" description="Basic and acidic residues" evidence="1">
    <location>
        <begin position="1"/>
        <end position="13"/>
    </location>
</feature>
<evidence type="ECO:0000313" key="3">
    <source>
        <dbReference type="RefSeq" id="XP_023390568.1"/>
    </source>
</evidence>
<accession>A0A6P6CTE6</accession>
<evidence type="ECO:0000313" key="2">
    <source>
        <dbReference type="Proteomes" id="UP000515202"/>
    </source>
</evidence>
<keyword evidence="2" id="KW-1185">Reference proteome</keyword>
<evidence type="ECO:0000256" key="1">
    <source>
        <dbReference type="SAM" id="MobiDB-lite"/>
    </source>
</evidence>
<reference evidence="3" key="1">
    <citation type="submission" date="2025-08" db="UniProtKB">
        <authorList>
            <consortium name="RefSeq"/>
        </authorList>
    </citation>
    <scope>IDENTIFICATION</scope>
    <source>
        <tissue evidence="3">Kidney</tissue>
    </source>
</reference>
<name>A0A6P6CTE6_PTEVA</name>
<dbReference type="GeneID" id="111744295"/>
<protein>
    <submittedName>
        <fullName evidence="3">Uncharacterized protein LOC111744295</fullName>
    </submittedName>
</protein>
<dbReference type="RefSeq" id="XP_023390568.1">
    <property type="nucleotide sequence ID" value="XM_023534800.1"/>
</dbReference>
<dbReference type="KEGG" id="pvp:111744295"/>
<gene>
    <name evidence="3" type="primary">LOC111744295</name>
</gene>
<proteinExistence type="predicted"/>
<feature type="region of interest" description="Disordered" evidence="1">
    <location>
        <begin position="173"/>
        <end position="220"/>
    </location>
</feature>
<dbReference type="AlphaFoldDB" id="A0A6P6CTE6"/>
<sequence>MEEDSDRRSMERKGPRKVCGMTANFPSGRSGPHASPRGRSARPAIGELTRGTERWRLRQADSTRLVTEASLPTAAFTPSFPEGRAFQDVHGPRGNRLQHTPCCPGFWSEHPFSKQLPDRMSFLDIHIVWFSRQPGTSSRKLMRRDASPAAHHVPGAGSCQRILTTTLDHQIRPGKLPEHMHGSRCQRLHGGPDERAPRSSRSSCPSGEADERLANKRAAS</sequence>
<organism evidence="2 3">
    <name type="scientific">Pteropus vampyrus</name>
    <name type="common">Large flying fox</name>
    <dbReference type="NCBI Taxonomy" id="132908"/>
    <lineage>
        <taxon>Eukaryota</taxon>
        <taxon>Metazoa</taxon>
        <taxon>Chordata</taxon>
        <taxon>Craniata</taxon>
        <taxon>Vertebrata</taxon>
        <taxon>Euteleostomi</taxon>
        <taxon>Mammalia</taxon>
        <taxon>Eutheria</taxon>
        <taxon>Laurasiatheria</taxon>
        <taxon>Chiroptera</taxon>
        <taxon>Yinpterochiroptera</taxon>
        <taxon>Pteropodoidea</taxon>
        <taxon>Pteropodidae</taxon>
        <taxon>Pteropodinae</taxon>
        <taxon>Pteropus</taxon>
    </lineage>
</organism>
<feature type="region of interest" description="Disordered" evidence="1">
    <location>
        <begin position="1"/>
        <end position="47"/>
    </location>
</feature>